<dbReference type="Gene3D" id="3.40.47.10">
    <property type="match status" value="1"/>
</dbReference>
<evidence type="ECO:0000313" key="6">
    <source>
        <dbReference type="EMBL" id="CAE7189510.1"/>
    </source>
</evidence>
<reference evidence="6" key="1">
    <citation type="submission" date="2021-02" db="EMBL/GenBank/DDBJ databases">
        <authorList>
            <person name="Dougan E. K."/>
            <person name="Rhodes N."/>
            <person name="Thang M."/>
            <person name="Chan C."/>
        </authorList>
    </citation>
    <scope>NUCLEOTIDE SEQUENCE</scope>
</reference>
<dbReference type="Pfam" id="PF01126">
    <property type="entry name" value="Heme_oxygenase"/>
    <property type="match status" value="2"/>
</dbReference>
<accession>A0A812IV68</accession>
<feature type="compositionally biased region" description="Basic and acidic residues" evidence="4">
    <location>
        <begin position="1170"/>
        <end position="1192"/>
    </location>
</feature>
<evidence type="ECO:0000256" key="4">
    <source>
        <dbReference type="SAM" id="MobiDB-lite"/>
    </source>
</evidence>
<evidence type="ECO:0000256" key="2">
    <source>
        <dbReference type="ARBA" id="ARBA00022553"/>
    </source>
</evidence>
<feature type="non-terminal residue" evidence="6">
    <location>
        <position position="1192"/>
    </location>
</feature>
<evidence type="ECO:0000313" key="7">
    <source>
        <dbReference type="Proteomes" id="UP000649617"/>
    </source>
</evidence>
<dbReference type="GO" id="GO:0004392">
    <property type="term" value="F:heme oxygenase (decyclizing) activity"/>
    <property type="evidence" value="ECO:0007669"/>
    <property type="project" value="InterPro"/>
</dbReference>
<dbReference type="PANTHER" id="PTHR43775">
    <property type="entry name" value="FATTY ACID SYNTHASE"/>
    <property type="match status" value="1"/>
</dbReference>
<dbReference type="PROSITE" id="PS52004">
    <property type="entry name" value="KS3_2"/>
    <property type="match status" value="1"/>
</dbReference>
<dbReference type="SMART" id="SM00825">
    <property type="entry name" value="PKS_KS"/>
    <property type="match status" value="1"/>
</dbReference>
<keyword evidence="1" id="KW-0596">Phosphopantetheine</keyword>
<name>A0A812IV68_SYMPI</name>
<keyword evidence="2" id="KW-0597">Phosphoprotein</keyword>
<dbReference type="GO" id="GO:0006788">
    <property type="term" value="P:heme oxidation"/>
    <property type="evidence" value="ECO:0007669"/>
    <property type="project" value="InterPro"/>
</dbReference>
<dbReference type="SUPFAM" id="SSF48613">
    <property type="entry name" value="Heme oxygenase-like"/>
    <property type="match status" value="2"/>
</dbReference>
<dbReference type="PROSITE" id="PS00606">
    <property type="entry name" value="KS3_1"/>
    <property type="match status" value="1"/>
</dbReference>
<dbReference type="InterPro" id="IPR020841">
    <property type="entry name" value="PKS_Beta-ketoAc_synthase_dom"/>
</dbReference>
<dbReference type="GO" id="GO:0004315">
    <property type="term" value="F:3-oxoacyl-[acyl-carrier-protein] synthase activity"/>
    <property type="evidence" value="ECO:0007669"/>
    <property type="project" value="InterPro"/>
</dbReference>
<dbReference type="InterPro" id="IPR016039">
    <property type="entry name" value="Thiolase-like"/>
</dbReference>
<dbReference type="AlphaFoldDB" id="A0A812IV68"/>
<dbReference type="InterPro" id="IPR050091">
    <property type="entry name" value="PKS_NRPS_Biosynth_Enz"/>
</dbReference>
<feature type="region of interest" description="Disordered" evidence="4">
    <location>
        <begin position="1161"/>
        <end position="1192"/>
    </location>
</feature>
<dbReference type="Proteomes" id="UP000649617">
    <property type="component" value="Unassembled WGS sequence"/>
</dbReference>
<dbReference type="InterPro" id="IPR016053">
    <property type="entry name" value="Haem_Oase-like"/>
</dbReference>
<organism evidence="6 7">
    <name type="scientific">Symbiodinium pilosum</name>
    <name type="common">Dinoflagellate</name>
    <dbReference type="NCBI Taxonomy" id="2952"/>
    <lineage>
        <taxon>Eukaryota</taxon>
        <taxon>Sar</taxon>
        <taxon>Alveolata</taxon>
        <taxon>Dinophyceae</taxon>
        <taxon>Suessiales</taxon>
        <taxon>Symbiodiniaceae</taxon>
        <taxon>Symbiodinium</taxon>
    </lineage>
</organism>
<feature type="domain" description="Ketosynthase family 3 (KS3)" evidence="5">
    <location>
        <begin position="583"/>
        <end position="1012"/>
    </location>
</feature>
<dbReference type="PANTHER" id="PTHR43775:SF37">
    <property type="entry name" value="SI:DKEY-61P9.11"/>
    <property type="match status" value="1"/>
</dbReference>
<dbReference type="EMBL" id="CAJNIZ010001368">
    <property type="protein sequence ID" value="CAE7189510.1"/>
    <property type="molecule type" value="Genomic_DNA"/>
</dbReference>
<gene>
    <name evidence="6" type="primary">ppsD</name>
    <name evidence="6" type="ORF">SPIL2461_LOCUS1415</name>
</gene>
<dbReference type="SUPFAM" id="SSF53901">
    <property type="entry name" value="Thiolase-like"/>
    <property type="match status" value="1"/>
</dbReference>
<dbReference type="PROSITE" id="PS51257">
    <property type="entry name" value="PROKAR_LIPOPROTEIN"/>
    <property type="match status" value="1"/>
</dbReference>
<evidence type="ECO:0000259" key="5">
    <source>
        <dbReference type="PROSITE" id="PS52004"/>
    </source>
</evidence>
<dbReference type="CDD" id="cd00833">
    <property type="entry name" value="PKS"/>
    <property type="match status" value="1"/>
</dbReference>
<dbReference type="InterPro" id="IPR018201">
    <property type="entry name" value="Ketoacyl_synth_AS"/>
</dbReference>
<keyword evidence="7" id="KW-1185">Reference proteome</keyword>
<evidence type="ECO:0000256" key="1">
    <source>
        <dbReference type="ARBA" id="ARBA00022450"/>
    </source>
</evidence>
<protein>
    <submittedName>
        <fullName evidence="6">PpsD protein</fullName>
    </submittedName>
</protein>
<sequence>MQRAARTCACLGQQSASGCFQPGPWDRQHVDGCALLEGKEEVVSLTASSNCDGRTVQYAFWQLVGDVPEAFQVEMASDAWEEASAEMIRRLLAAGVQQGQVLSIDAHNTGLDTPAVLLAVVHRSRPGRGPLQLSCEVFRNTGSWDELYRSAGQAAVGKEVVSLTGCSSSSQSLVLLLFSVGSRPEVSVVDHVASAAGSWNGAAEEMLHLLRRRGVQKGQILSVDAHNTGPDAEARFCAHFSSSLPGRGPLQLSYKCLNLPARWADLGAEGAIRTASETAVTVTGSSNEKDAFTLCCRPRRELRSVQAGWELLSELRAKADQADNPGVCQQGREFGELLPGNVNVNVDAASKPAKKPDHESWVSSASFKCWTLSANGRGEKAPEKLAHGGKPHEALMDMLKTVHKASQTLKQTVGADCPVFQEACPFKNCITSSGTPLAMELEWRSWGLWISDEQTEAPTTEAPDEGLACKLKEGTKDAHQAAETVHFVKEFVRGRVSRQIYAQFVVNLYHIYQALEEALEANAEHPLIESLHFPEELERTAALDQDAAFFLGENWKNETLPSKTTREYVNRIKQVQKESPELLIPHAYTRYLGDLSGGQVLKKESYWTLLAMGAEAQSEVSPDRWDPSSYYAPEGDAASQGRTSTKHAAFLAASELWELDPGFYGLRQKEAKCMVPEQRLVLRTGHQALTEAGLEHSLKGSWISTYLGDCANESATYCPTLDACRQTGTTSAATAARIAHLFGLRGSTCSFDTACSSSLVALGHAHAQLRIASQNGGLQSSTAAGALVVGVRVLFGPEGFVGLGAAGFLSLHGRCFTFDSGAHGFGRGEGCCAVFLAKDHEDDDVELHLASLSGSSVNQDGRSASLTAPHGPSQQSCIRASLLMAKVSPNSVAVAECHGTGTSLGDPIEVGALCGVMKNRGSTPLLMTSSKSNVGHAESAAGLNGLVKCFLMLITSASAPNVHLRVLNPNLDTAGFPCLYESECVDAHCNSQNVGVSSFGFGGTNARADLWGHCQQGPRSELTLSALYFPCSNCAAPMCRSCGQAPQSLDQHRRWCEGEGVRFYIFKRIPDFKNFKNMYRARMDSLQADSATADRMVEEANYAFFLNTRIFQELDSLAGFEAEPVPPPRSAPAASHAEAAARAVAAGCPFASLAAQGLAMPDGHPGLSDATEKAEEEIPKAPEDEHSNGAWR</sequence>
<dbReference type="CDD" id="cd19165">
    <property type="entry name" value="HemeO"/>
    <property type="match status" value="2"/>
</dbReference>
<keyword evidence="3" id="KW-0808">Transferase</keyword>
<dbReference type="Gene3D" id="1.20.910.10">
    <property type="entry name" value="Heme oxygenase-like"/>
    <property type="match status" value="1"/>
</dbReference>
<dbReference type="InterPro" id="IPR014031">
    <property type="entry name" value="Ketoacyl_synth_C"/>
</dbReference>
<dbReference type="GO" id="GO:0006633">
    <property type="term" value="P:fatty acid biosynthetic process"/>
    <property type="evidence" value="ECO:0007669"/>
    <property type="project" value="InterPro"/>
</dbReference>
<dbReference type="OrthoDB" id="435575at2759"/>
<dbReference type="InterPro" id="IPR016084">
    <property type="entry name" value="Haem_Oase-like_multi-hlx"/>
</dbReference>
<dbReference type="GO" id="GO:0004312">
    <property type="term" value="F:fatty acid synthase activity"/>
    <property type="evidence" value="ECO:0007669"/>
    <property type="project" value="TreeGrafter"/>
</dbReference>
<evidence type="ECO:0000256" key="3">
    <source>
        <dbReference type="ARBA" id="ARBA00022679"/>
    </source>
</evidence>
<comment type="caution">
    <text evidence="6">The sequence shown here is derived from an EMBL/GenBank/DDBJ whole genome shotgun (WGS) entry which is preliminary data.</text>
</comment>
<proteinExistence type="predicted"/>
<dbReference type="PRINTS" id="PR00088">
    <property type="entry name" value="HAEMOXYGNASE"/>
</dbReference>
<dbReference type="Pfam" id="PF02801">
    <property type="entry name" value="Ketoacyl-synt_C"/>
    <property type="match status" value="1"/>
</dbReference>
<dbReference type="InterPro" id="IPR002051">
    <property type="entry name" value="Haem_Oase"/>
</dbReference>